<keyword evidence="12 14" id="KW-0464">Manganese</keyword>
<comment type="similarity">
    <text evidence="4 14">Belongs to the isocitrate and isopropylmalate dehydrogenases family. LeuB type 1 subfamily.</text>
</comment>
<keyword evidence="10 14" id="KW-0560">Oxidoreductase</keyword>
<feature type="site" description="Important for catalysis" evidence="14">
    <location>
        <position position="190"/>
    </location>
</feature>
<sequence>MYRIAVLPGDGIGPEVIEEGLKVLKAVEEKYGLRFDIKKYPFGGEAIDKYGEPYPEETRNGCLSSDAVLLGAVGGPKWDGLEGDKRPEAGLLALRKSLGVYANLRPAVLYPSLKEVSPLKNELLENGLDILVVRELIGGIYFGPKGTEALEYGFRAYDTEVYETQEIERIAVIAFEAALRRRKKITSVDKANVLESSRLWRKTVEEVAKRYPEVELNHMYVDNCAMQLVKNPFQFDVILTNNMFGDILSDEAAQIVGSIGILPSASLRGDRVGLYEPIHGSAPDIAGKKIANPLATILSVAMMLQYSFGEEEAAQDIRKAVERALEEGFRTADLGKGIVLSTEEMGDKVVEYIKGVIF</sequence>
<dbReference type="AlphaFoldDB" id="A0A101E5B4"/>
<comment type="cofactor">
    <cofactor evidence="14 15">
        <name>Mg(2+)</name>
        <dbReference type="ChEBI" id="CHEBI:18420"/>
    </cofactor>
    <cofactor evidence="14 15">
        <name>Mn(2+)</name>
        <dbReference type="ChEBI" id="CHEBI:29035"/>
    </cofactor>
    <text evidence="14 15">Binds 1 Mg(2+) or Mn(2+) ion per subunit.</text>
</comment>
<accession>A0A101E5B4</accession>
<dbReference type="Pfam" id="PF00180">
    <property type="entry name" value="Iso_dh"/>
    <property type="match status" value="1"/>
</dbReference>
<keyword evidence="7 14" id="KW-0028">Amino-acid biosynthesis</keyword>
<dbReference type="Proteomes" id="UP000264445">
    <property type="component" value="Unassembled WGS sequence"/>
</dbReference>
<keyword evidence="6 14" id="KW-0432">Leucine biosynthesis</keyword>
<gene>
    <name evidence="14 17" type="primary">leuB</name>
    <name evidence="17" type="ORF">DEA61_10140</name>
</gene>
<feature type="domain" description="Isopropylmalate dehydrogenase-like" evidence="16">
    <location>
        <begin position="3"/>
        <end position="349"/>
    </location>
</feature>
<dbReference type="GO" id="GO:0051287">
    <property type="term" value="F:NAD binding"/>
    <property type="evidence" value="ECO:0007669"/>
    <property type="project" value="InterPro"/>
</dbReference>
<evidence type="ECO:0000256" key="6">
    <source>
        <dbReference type="ARBA" id="ARBA00022430"/>
    </source>
</evidence>
<comment type="function">
    <text evidence="14 15">Catalyzes the oxidation of 3-carboxy-2-hydroxy-4-methylpentanoate (3-isopropylmalate) to 3-carboxy-4-methyl-2-oxopentanoate. The product decarboxylates to 4-methyl-2 oxopentanoate.</text>
</comment>
<dbReference type="InterPro" id="IPR024084">
    <property type="entry name" value="IsoPropMal-DH-like_dom"/>
</dbReference>
<comment type="subcellular location">
    <subcellularLocation>
        <location evidence="14">Cytoplasm</location>
    </subcellularLocation>
</comment>
<dbReference type="PANTHER" id="PTHR42979">
    <property type="entry name" value="3-ISOPROPYLMALATE DEHYDROGENASE"/>
    <property type="match status" value="1"/>
</dbReference>
<evidence type="ECO:0000256" key="7">
    <source>
        <dbReference type="ARBA" id="ARBA00022605"/>
    </source>
</evidence>
<keyword evidence="9 14" id="KW-0460">Magnesium</keyword>
<organism evidence="17 18">
    <name type="scientific">Caldanaerobacter subterraneus</name>
    <dbReference type="NCBI Taxonomy" id="911092"/>
    <lineage>
        <taxon>Bacteria</taxon>
        <taxon>Bacillati</taxon>
        <taxon>Bacillota</taxon>
        <taxon>Clostridia</taxon>
        <taxon>Thermoanaerobacterales</taxon>
        <taxon>Thermoanaerobacteraceae</taxon>
        <taxon>Caldanaerobacter</taxon>
    </lineage>
</organism>
<protein>
    <recommendedName>
        <fullName evidence="14">3-isopropylmalate dehydrogenase</fullName>
        <ecNumber evidence="14">1.1.1.85</ecNumber>
    </recommendedName>
    <alternativeName>
        <fullName evidence="14">3-IPM-DH</fullName>
    </alternativeName>
    <alternativeName>
        <fullName evidence="14">Beta-IPM dehydrogenase</fullName>
        <shortName evidence="14">IMDH</shortName>
    </alternativeName>
</protein>
<dbReference type="GO" id="GO:0003862">
    <property type="term" value="F:3-isopropylmalate dehydrogenase activity"/>
    <property type="evidence" value="ECO:0007669"/>
    <property type="project" value="UniProtKB-UniRule"/>
</dbReference>
<feature type="site" description="Important for catalysis" evidence="14">
    <location>
        <position position="141"/>
    </location>
</feature>
<keyword evidence="8 14" id="KW-0479">Metal-binding</keyword>
<dbReference type="Gene3D" id="3.40.718.10">
    <property type="entry name" value="Isopropylmalate Dehydrogenase"/>
    <property type="match status" value="1"/>
</dbReference>
<evidence type="ECO:0000256" key="4">
    <source>
        <dbReference type="ARBA" id="ARBA00008319"/>
    </source>
</evidence>
<feature type="binding site" evidence="14">
    <location>
        <position position="222"/>
    </location>
    <ligand>
        <name>Mg(2+)</name>
        <dbReference type="ChEBI" id="CHEBI:18420"/>
    </ligand>
</feature>
<comment type="catalytic activity">
    <reaction evidence="1 14 15">
        <text>(2R,3S)-3-isopropylmalate + NAD(+) = 4-methyl-2-oxopentanoate + CO2 + NADH</text>
        <dbReference type="Rhea" id="RHEA:32271"/>
        <dbReference type="ChEBI" id="CHEBI:16526"/>
        <dbReference type="ChEBI" id="CHEBI:17865"/>
        <dbReference type="ChEBI" id="CHEBI:35121"/>
        <dbReference type="ChEBI" id="CHEBI:57540"/>
        <dbReference type="ChEBI" id="CHEBI:57945"/>
        <dbReference type="EC" id="1.1.1.85"/>
    </reaction>
</comment>
<evidence type="ECO:0000256" key="10">
    <source>
        <dbReference type="ARBA" id="ARBA00023002"/>
    </source>
</evidence>
<dbReference type="RefSeq" id="WP_278429458.1">
    <property type="nucleotide sequence ID" value="NZ_DOLB01000151.1"/>
</dbReference>
<comment type="subunit">
    <text evidence="5 14 15">Homodimer.</text>
</comment>
<comment type="cofactor">
    <cofactor evidence="2">
        <name>Mn(2+)</name>
        <dbReference type="ChEBI" id="CHEBI:29035"/>
    </cofactor>
</comment>
<evidence type="ECO:0000313" key="17">
    <source>
        <dbReference type="EMBL" id="HBT50124.1"/>
    </source>
</evidence>
<evidence type="ECO:0000256" key="1">
    <source>
        <dbReference type="ARBA" id="ARBA00000624"/>
    </source>
</evidence>
<feature type="binding site" evidence="14">
    <location>
        <position position="246"/>
    </location>
    <ligand>
        <name>Mg(2+)</name>
        <dbReference type="ChEBI" id="CHEBI:18420"/>
    </ligand>
</feature>
<keyword evidence="14" id="KW-0963">Cytoplasm</keyword>
<feature type="binding site" evidence="14">
    <location>
        <position position="105"/>
    </location>
    <ligand>
        <name>substrate</name>
    </ligand>
</feature>
<evidence type="ECO:0000256" key="11">
    <source>
        <dbReference type="ARBA" id="ARBA00023027"/>
    </source>
</evidence>
<dbReference type="UniPathway" id="UPA00048">
    <property type="reaction ID" value="UER00072"/>
</dbReference>
<feature type="binding site" evidence="14">
    <location>
        <position position="95"/>
    </location>
    <ligand>
        <name>substrate</name>
    </ligand>
</feature>
<feature type="binding site" evidence="14">
    <location>
        <begin position="280"/>
        <end position="292"/>
    </location>
    <ligand>
        <name>NAD(+)</name>
        <dbReference type="ChEBI" id="CHEBI:57540"/>
    </ligand>
</feature>
<evidence type="ECO:0000256" key="5">
    <source>
        <dbReference type="ARBA" id="ARBA00011738"/>
    </source>
</evidence>
<evidence type="ECO:0000256" key="15">
    <source>
        <dbReference type="RuleBase" id="RU004445"/>
    </source>
</evidence>
<evidence type="ECO:0000313" key="18">
    <source>
        <dbReference type="Proteomes" id="UP000264445"/>
    </source>
</evidence>
<dbReference type="SMART" id="SM01329">
    <property type="entry name" value="Iso_dh"/>
    <property type="match status" value="1"/>
</dbReference>
<dbReference type="PROSITE" id="PS00470">
    <property type="entry name" value="IDH_IMDH"/>
    <property type="match status" value="1"/>
</dbReference>
<feature type="binding site" evidence="14">
    <location>
        <begin position="75"/>
        <end position="88"/>
    </location>
    <ligand>
        <name>NAD(+)</name>
        <dbReference type="ChEBI" id="CHEBI:57540"/>
    </ligand>
</feature>
<evidence type="ECO:0000256" key="13">
    <source>
        <dbReference type="ARBA" id="ARBA00023304"/>
    </source>
</evidence>
<evidence type="ECO:0000259" key="16">
    <source>
        <dbReference type="SMART" id="SM01329"/>
    </source>
</evidence>
<feature type="binding site" evidence="14">
    <location>
        <position position="250"/>
    </location>
    <ligand>
        <name>Mg(2+)</name>
        <dbReference type="ChEBI" id="CHEBI:18420"/>
    </ligand>
</feature>
<comment type="pathway">
    <text evidence="3 14 15">Amino-acid biosynthesis; L-leucine biosynthesis; L-leucine from 3-methyl-2-oxobutanoate: step 3/4.</text>
</comment>
<feature type="binding site" evidence="14">
    <location>
        <position position="222"/>
    </location>
    <ligand>
        <name>substrate</name>
    </ligand>
</feature>
<name>A0A101E5B4_9THEO</name>
<dbReference type="NCBIfam" id="TIGR00169">
    <property type="entry name" value="leuB"/>
    <property type="match status" value="1"/>
</dbReference>
<feature type="binding site" evidence="14">
    <location>
        <position position="134"/>
    </location>
    <ligand>
        <name>substrate</name>
    </ligand>
</feature>
<keyword evidence="13 14" id="KW-0100">Branched-chain amino acid biosynthesis</keyword>
<dbReference type="InterPro" id="IPR019818">
    <property type="entry name" value="IsoCit/isopropylmalate_DH_CS"/>
</dbReference>
<dbReference type="FunFam" id="3.40.718.10:FF:000006">
    <property type="entry name" value="3-isopropylmalate dehydrogenase"/>
    <property type="match status" value="1"/>
</dbReference>
<keyword evidence="11 14" id="KW-0520">NAD</keyword>
<evidence type="ECO:0000256" key="8">
    <source>
        <dbReference type="ARBA" id="ARBA00022723"/>
    </source>
</evidence>
<dbReference type="InterPro" id="IPR004429">
    <property type="entry name" value="Isopropylmalate_DH"/>
</dbReference>
<proteinExistence type="inferred from homology"/>
<evidence type="ECO:0000256" key="12">
    <source>
        <dbReference type="ARBA" id="ARBA00023211"/>
    </source>
</evidence>
<dbReference type="EMBL" id="DOLB01000151">
    <property type="protein sequence ID" value="HBT50124.1"/>
    <property type="molecule type" value="Genomic_DNA"/>
</dbReference>
<evidence type="ECO:0000256" key="3">
    <source>
        <dbReference type="ARBA" id="ARBA00004762"/>
    </source>
</evidence>
<dbReference type="HAMAP" id="MF_01033">
    <property type="entry name" value="LeuB_type1"/>
    <property type="match status" value="1"/>
</dbReference>
<dbReference type="GO" id="GO:0000287">
    <property type="term" value="F:magnesium ion binding"/>
    <property type="evidence" value="ECO:0007669"/>
    <property type="project" value="InterPro"/>
</dbReference>
<dbReference type="EC" id="1.1.1.85" evidence="14"/>
<evidence type="ECO:0000256" key="9">
    <source>
        <dbReference type="ARBA" id="ARBA00022842"/>
    </source>
</evidence>
<reference evidence="17 18" key="1">
    <citation type="journal article" date="2018" name="Nat. Biotechnol.">
        <title>A standardized bacterial taxonomy based on genome phylogeny substantially revises the tree of life.</title>
        <authorList>
            <person name="Parks D.H."/>
            <person name="Chuvochina M."/>
            <person name="Waite D.W."/>
            <person name="Rinke C."/>
            <person name="Skarshewski A."/>
            <person name="Chaumeil P.A."/>
            <person name="Hugenholtz P."/>
        </authorList>
    </citation>
    <scope>NUCLEOTIDE SEQUENCE [LARGE SCALE GENOMIC DNA]</scope>
    <source>
        <strain evidence="17">UBA12544</strain>
    </source>
</reference>
<dbReference type="GO" id="GO:0009098">
    <property type="term" value="P:L-leucine biosynthetic process"/>
    <property type="evidence" value="ECO:0007669"/>
    <property type="project" value="UniProtKB-UniRule"/>
</dbReference>
<evidence type="ECO:0000256" key="2">
    <source>
        <dbReference type="ARBA" id="ARBA00001936"/>
    </source>
</evidence>
<dbReference type="GO" id="GO:0005829">
    <property type="term" value="C:cytosol"/>
    <property type="evidence" value="ECO:0007669"/>
    <property type="project" value="TreeGrafter"/>
</dbReference>
<dbReference type="SUPFAM" id="SSF53659">
    <property type="entry name" value="Isocitrate/Isopropylmalate dehydrogenase-like"/>
    <property type="match status" value="1"/>
</dbReference>
<dbReference type="PANTHER" id="PTHR42979:SF1">
    <property type="entry name" value="3-ISOPROPYLMALATE DEHYDROGENASE"/>
    <property type="match status" value="1"/>
</dbReference>
<comment type="caution">
    <text evidence="17">The sequence shown here is derived from an EMBL/GenBank/DDBJ whole genome shotgun (WGS) entry which is preliminary data.</text>
</comment>
<evidence type="ECO:0000256" key="14">
    <source>
        <dbReference type="HAMAP-Rule" id="MF_01033"/>
    </source>
</evidence>